<reference evidence="3" key="3">
    <citation type="submission" date="2020-06" db="EMBL/GenBank/DDBJ databases">
        <title>Helianthus annuus Genome sequencing and assembly Release 2.</title>
        <authorList>
            <person name="Gouzy J."/>
            <person name="Langlade N."/>
            <person name="Munos S."/>
        </authorList>
    </citation>
    <scope>NUCLEOTIDE SEQUENCE</scope>
    <source>
        <tissue evidence="3">Leaves</tissue>
    </source>
</reference>
<dbReference type="OMA" id="WIPTISV"/>
<evidence type="ECO:0000313" key="3">
    <source>
        <dbReference type="EMBL" id="KAF5814346.1"/>
    </source>
</evidence>
<evidence type="ECO:0000313" key="4">
    <source>
        <dbReference type="EMBL" id="OTG17841.1"/>
    </source>
</evidence>
<keyword evidence="1" id="KW-0732">Signal</keyword>
<dbReference type="PANTHER" id="PTHR31236">
    <property type="entry name" value="BURP DOMAIN PROTEIN USPL1-LIKE"/>
    <property type="match status" value="1"/>
</dbReference>
<dbReference type="InParanoid" id="A0A251U6A8"/>
<dbReference type="SMART" id="SM01045">
    <property type="entry name" value="BURP"/>
    <property type="match status" value="1"/>
</dbReference>
<protein>
    <submittedName>
        <fullName evidence="3 4">BURP domain-containing protein</fullName>
    </submittedName>
</protein>
<sequence>MAFVSFILSALLLQFSLGCNALEILDNNHNNVVKLKEDPDNDPSVHVFFKVTDLYQGKRMPLYFESDNDSAPMHLLSRPQADSIPFSLSKLPSLLEFFQFSNTSIKAQAMETTLRQCESKPKGDEFKRCVTSLEAMLDMTQEFFGSVKPKVLTTKILSSNHTLYQNYTLVEKPLEVNRSEMVACHSVAYPYLVYYCHGHKGHMTRIFKLALRGDNNERIESISVCHKDTSMWDADHVVFRLLGGYPGSGPACHVIPIDNLVWVA</sequence>
<feature type="domain" description="BURP" evidence="2">
    <location>
        <begin position="48"/>
        <end position="264"/>
    </location>
</feature>
<dbReference type="Proteomes" id="UP000215914">
    <property type="component" value="Chromosome 8"/>
</dbReference>
<evidence type="ECO:0000313" key="5">
    <source>
        <dbReference type="Proteomes" id="UP000215914"/>
    </source>
</evidence>
<dbReference type="Gramene" id="mRNA:HanXRQr2_Chr03g0110041">
    <property type="protein sequence ID" value="mRNA:HanXRQr2_Chr03g0110041"/>
    <property type="gene ID" value="HanXRQr2_Chr03g0110041"/>
</dbReference>
<dbReference type="InterPro" id="IPR004873">
    <property type="entry name" value="BURP_dom"/>
</dbReference>
<name>A0A251U6A8_HELAN</name>
<proteinExistence type="predicted"/>
<keyword evidence="5" id="KW-1185">Reference proteome</keyword>
<dbReference type="FunCoup" id="A0A251U6A8">
    <property type="interactions" value="48"/>
</dbReference>
<reference evidence="4" key="2">
    <citation type="submission" date="2017-02" db="EMBL/GenBank/DDBJ databases">
        <title>Sunflower complete genome.</title>
        <authorList>
            <person name="Langlade N."/>
            <person name="Munos S."/>
        </authorList>
    </citation>
    <scope>NUCLEOTIDE SEQUENCE [LARGE SCALE GENOMIC DNA]</scope>
    <source>
        <tissue evidence="4">Leaves</tissue>
    </source>
</reference>
<dbReference type="EMBL" id="MNCJ02000318">
    <property type="protein sequence ID" value="KAF5814346.1"/>
    <property type="molecule type" value="Genomic_DNA"/>
</dbReference>
<dbReference type="PROSITE" id="PS51277">
    <property type="entry name" value="BURP"/>
    <property type="match status" value="1"/>
</dbReference>
<reference evidence="3 5" key="1">
    <citation type="journal article" date="2017" name="Nature">
        <title>The sunflower genome provides insights into oil metabolism, flowering and Asterid evolution.</title>
        <authorList>
            <person name="Badouin H."/>
            <person name="Gouzy J."/>
            <person name="Grassa C.J."/>
            <person name="Murat F."/>
            <person name="Staton S.E."/>
            <person name="Cottret L."/>
            <person name="Lelandais-Briere C."/>
            <person name="Owens G.L."/>
            <person name="Carrere S."/>
            <person name="Mayjonade B."/>
            <person name="Legrand L."/>
            <person name="Gill N."/>
            <person name="Kane N.C."/>
            <person name="Bowers J.E."/>
            <person name="Hubner S."/>
            <person name="Bellec A."/>
            <person name="Berard A."/>
            <person name="Berges H."/>
            <person name="Blanchet N."/>
            <person name="Boniface M.C."/>
            <person name="Brunel D."/>
            <person name="Catrice O."/>
            <person name="Chaidir N."/>
            <person name="Claudel C."/>
            <person name="Donnadieu C."/>
            <person name="Faraut T."/>
            <person name="Fievet G."/>
            <person name="Helmstetter N."/>
            <person name="King M."/>
            <person name="Knapp S.J."/>
            <person name="Lai Z."/>
            <person name="Le Paslier M.C."/>
            <person name="Lippi Y."/>
            <person name="Lorenzon L."/>
            <person name="Mandel J.R."/>
            <person name="Marage G."/>
            <person name="Marchand G."/>
            <person name="Marquand E."/>
            <person name="Bret-Mestries E."/>
            <person name="Morien E."/>
            <person name="Nambeesan S."/>
            <person name="Nguyen T."/>
            <person name="Pegot-Espagnet P."/>
            <person name="Pouilly N."/>
            <person name="Raftis F."/>
            <person name="Sallet E."/>
            <person name="Schiex T."/>
            <person name="Thomas J."/>
            <person name="Vandecasteele C."/>
            <person name="Vares D."/>
            <person name="Vear F."/>
            <person name="Vautrin S."/>
            <person name="Crespi M."/>
            <person name="Mangin B."/>
            <person name="Burke J.M."/>
            <person name="Salse J."/>
            <person name="Munos S."/>
            <person name="Vincourt P."/>
            <person name="Rieseberg L.H."/>
            <person name="Langlade N.B."/>
        </authorList>
    </citation>
    <scope>NUCLEOTIDE SEQUENCE [LARGE SCALE GENOMIC DNA]</scope>
    <source>
        <strain evidence="5">cv. SF193</strain>
        <tissue evidence="3">Leaves</tissue>
    </source>
</reference>
<feature type="chain" id="PRO_5013281685" evidence="1">
    <location>
        <begin position="22"/>
        <end position="264"/>
    </location>
</feature>
<dbReference type="EMBL" id="CM007897">
    <property type="protein sequence ID" value="OTG17841.1"/>
    <property type="molecule type" value="Genomic_DNA"/>
</dbReference>
<evidence type="ECO:0000259" key="2">
    <source>
        <dbReference type="PROSITE" id="PS51277"/>
    </source>
</evidence>
<dbReference type="Pfam" id="PF03181">
    <property type="entry name" value="BURP"/>
    <property type="match status" value="1"/>
</dbReference>
<dbReference type="PANTHER" id="PTHR31236:SF67">
    <property type="entry name" value="BURP DOMAIN-CONTAINING PROTEIN"/>
    <property type="match status" value="1"/>
</dbReference>
<dbReference type="InterPro" id="IPR044816">
    <property type="entry name" value="BURP"/>
</dbReference>
<gene>
    <name evidence="4" type="ORF">HannXRQ_Chr08g0216641</name>
    <name evidence="3" type="ORF">HanXRQr2_Chr03g0110041</name>
</gene>
<dbReference type="AlphaFoldDB" id="A0A251U6A8"/>
<organism evidence="4 5">
    <name type="scientific">Helianthus annuus</name>
    <name type="common">Common sunflower</name>
    <dbReference type="NCBI Taxonomy" id="4232"/>
    <lineage>
        <taxon>Eukaryota</taxon>
        <taxon>Viridiplantae</taxon>
        <taxon>Streptophyta</taxon>
        <taxon>Embryophyta</taxon>
        <taxon>Tracheophyta</taxon>
        <taxon>Spermatophyta</taxon>
        <taxon>Magnoliopsida</taxon>
        <taxon>eudicotyledons</taxon>
        <taxon>Gunneridae</taxon>
        <taxon>Pentapetalae</taxon>
        <taxon>asterids</taxon>
        <taxon>campanulids</taxon>
        <taxon>Asterales</taxon>
        <taxon>Asteraceae</taxon>
        <taxon>Asteroideae</taxon>
        <taxon>Heliantheae alliance</taxon>
        <taxon>Heliantheae</taxon>
        <taxon>Helianthus</taxon>
    </lineage>
</organism>
<feature type="signal peptide" evidence="1">
    <location>
        <begin position="1"/>
        <end position="21"/>
    </location>
</feature>
<accession>A0A251U6A8</accession>
<evidence type="ECO:0000256" key="1">
    <source>
        <dbReference type="SAM" id="SignalP"/>
    </source>
</evidence>